<reference evidence="1" key="1">
    <citation type="submission" date="2018-05" db="EMBL/GenBank/DDBJ databases">
        <authorList>
            <person name="Lanie J.A."/>
            <person name="Ng W.-L."/>
            <person name="Kazmierczak K.M."/>
            <person name="Andrzejewski T.M."/>
            <person name="Davidsen T.M."/>
            <person name="Wayne K.J."/>
            <person name="Tettelin H."/>
            <person name="Glass J.I."/>
            <person name="Rusch D."/>
            <person name="Podicherti R."/>
            <person name="Tsui H.-C.T."/>
            <person name="Winkler M.E."/>
        </authorList>
    </citation>
    <scope>NUCLEOTIDE SEQUENCE</scope>
</reference>
<dbReference type="EMBL" id="UINC01001536">
    <property type="protein sequence ID" value="SUZ83104.1"/>
    <property type="molecule type" value="Genomic_DNA"/>
</dbReference>
<evidence type="ECO:0000313" key="1">
    <source>
        <dbReference type="EMBL" id="SUZ83104.1"/>
    </source>
</evidence>
<dbReference type="AlphaFoldDB" id="A0A381QVX6"/>
<protein>
    <recommendedName>
        <fullName evidence="2">Exopolyphosphatase-related protein</fullName>
    </recommendedName>
</protein>
<accession>A0A381QVX6</accession>
<dbReference type="InterPro" id="IPR038763">
    <property type="entry name" value="DHH_sf"/>
</dbReference>
<sequence length="326" mass="35606">MGPSPLDLDIRRIVTDSDLDGVVTAAILRRWWPEAAVVFGHPGELRAGLLDDCIDRWTAVCDLPRHPDCGLSIDHHQSNAPSGNSSPSTTTVWRDTPSAARIAYELVSEQMDLSDLDDLLVWVDKIDSGGITREEYLSDHPAIWLGRVIDVGEGTAMSVLESLQRGEDTEAILCEADIAARLTERRAQRVVLSEAILERVYVDDRLAIARLDDLGMRSNGYHVTALVGDACDACVIVHGNVGAIFGDEGRYPVSASFYTNSFLHPEGGICDLTRLATRFDPDGGGHANACGCRIQPLKDGERDSRKVVESDIEANLAAWLGMWAER</sequence>
<dbReference type="SUPFAM" id="SSF64182">
    <property type="entry name" value="DHH phosphoesterases"/>
    <property type="match status" value="1"/>
</dbReference>
<organism evidence="1">
    <name type="scientific">marine metagenome</name>
    <dbReference type="NCBI Taxonomy" id="408172"/>
    <lineage>
        <taxon>unclassified sequences</taxon>
        <taxon>metagenomes</taxon>
        <taxon>ecological metagenomes</taxon>
    </lineage>
</organism>
<gene>
    <name evidence="1" type="ORF">METZ01_LOCUS35958</name>
</gene>
<evidence type="ECO:0008006" key="2">
    <source>
        <dbReference type="Google" id="ProtNLM"/>
    </source>
</evidence>
<name>A0A381QVX6_9ZZZZ</name>
<proteinExistence type="predicted"/>